<comment type="caution">
    <text evidence="3">The sequence shown here is derived from an EMBL/GenBank/DDBJ whole genome shotgun (WGS) entry which is preliminary data.</text>
</comment>
<dbReference type="InterPro" id="IPR025493">
    <property type="entry name" value="DUF4384"/>
</dbReference>
<proteinExistence type="predicted"/>
<dbReference type="InterPro" id="IPR018247">
    <property type="entry name" value="EF_Hand_1_Ca_BS"/>
</dbReference>
<dbReference type="PANTHER" id="PTHR35902">
    <property type="entry name" value="S-LAYER DOMAIN-LIKE PROTEIN-RELATED"/>
    <property type="match status" value="1"/>
</dbReference>
<reference evidence="3" key="2">
    <citation type="journal article" date="2021" name="Genome Biol. Evol.">
        <title>Developing a high-quality reference genome for a parasitic bivalve with doubly uniparental inheritance (Bivalvia: Unionida).</title>
        <authorList>
            <person name="Smith C.H."/>
        </authorList>
    </citation>
    <scope>NUCLEOTIDE SEQUENCE</scope>
    <source>
        <strain evidence="3">CHS0354</strain>
        <tissue evidence="3">Mantle</tissue>
    </source>
</reference>
<feature type="domain" description="Peptidase C14 caspase" evidence="1">
    <location>
        <begin position="795"/>
        <end position="1001"/>
    </location>
</feature>
<dbReference type="InterPro" id="IPR011600">
    <property type="entry name" value="Pept_C14_caspase"/>
</dbReference>
<dbReference type="InterPro" id="IPR029030">
    <property type="entry name" value="Caspase-like_dom_sf"/>
</dbReference>
<reference evidence="3" key="3">
    <citation type="submission" date="2023-05" db="EMBL/GenBank/DDBJ databases">
        <authorList>
            <person name="Smith C.H."/>
        </authorList>
    </citation>
    <scope>NUCLEOTIDE SEQUENCE</scope>
    <source>
        <strain evidence="3">CHS0354</strain>
        <tissue evidence="3">Mantle</tissue>
    </source>
</reference>
<gene>
    <name evidence="3" type="ORF">CHS0354_000490</name>
</gene>
<evidence type="ECO:0000313" key="3">
    <source>
        <dbReference type="EMBL" id="KAK3604828.1"/>
    </source>
</evidence>
<dbReference type="PROSITE" id="PS00018">
    <property type="entry name" value="EF_HAND_1"/>
    <property type="match status" value="1"/>
</dbReference>
<dbReference type="Proteomes" id="UP001195483">
    <property type="component" value="Unassembled WGS sequence"/>
</dbReference>
<name>A0AAE0W7D0_9BIVA</name>
<evidence type="ECO:0000259" key="1">
    <source>
        <dbReference type="Pfam" id="PF00656"/>
    </source>
</evidence>
<dbReference type="SUPFAM" id="SSF52129">
    <property type="entry name" value="Caspase-like"/>
    <property type="match status" value="1"/>
</dbReference>
<dbReference type="AlphaFoldDB" id="A0AAE0W7D0"/>
<dbReference type="GO" id="GO:0006508">
    <property type="term" value="P:proteolysis"/>
    <property type="evidence" value="ECO:0007669"/>
    <property type="project" value="InterPro"/>
</dbReference>
<dbReference type="GO" id="GO:0004197">
    <property type="term" value="F:cysteine-type endopeptidase activity"/>
    <property type="evidence" value="ECO:0007669"/>
    <property type="project" value="InterPro"/>
</dbReference>
<evidence type="ECO:0000259" key="2">
    <source>
        <dbReference type="Pfam" id="PF14326"/>
    </source>
</evidence>
<keyword evidence="4" id="KW-1185">Reference proteome</keyword>
<dbReference type="Pfam" id="PF00656">
    <property type="entry name" value="Peptidase_C14"/>
    <property type="match status" value="1"/>
</dbReference>
<dbReference type="EMBL" id="JAEAOA010000085">
    <property type="protein sequence ID" value="KAK3604828.1"/>
    <property type="molecule type" value="Genomic_DNA"/>
</dbReference>
<reference evidence="3" key="1">
    <citation type="journal article" date="2021" name="Genome Biol. Evol.">
        <title>A High-Quality Reference Genome for a Parasitic Bivalve with Doubly Uniparental Inheritance (Bivalvia: Unionida).</title>
        <authorList>
            <person name="Smith C.H."/>
        </authorList>
    </citation>
    <scope>NUCLEOTIDE SEQUENCE</scope>
    <source>
        <strain evidence="3">CHS0354</strain>
    </source>
</reference>
<dbReference type="Pfam" id="PF14326">
    <property type="entry name" value="DUF4384"/>
    <property type="match status" value="1"/>
</dbReference>
<sequence length="1049" mass="116121">MSTSEAKGGVKGSYGAVTESKSVVEISSFKIIKEESRIINNNEIYFAMEVEVELIKPNTKLDEHFNVSLDVNKVDFFEHEKIELSIKSNQTGYLTLLMESENGYYVLFPNSLERNNKIEANSTFTFPPSINNYMSITASLNGEDDEETTQIIAVVTKSDVPLSVSPKMKIHDNRLKIKEVSEMEMIKWKLDIPLSTRSQDERLITVRRKRKDNKVYDSTNHLLSGENVDVVMYSLGLGVGGVFNLPYVIETSSKQGNYEINTKTNVGFGSGVRAPIAFLSAELWFPNMWFGGFNPGASNAFFGFVSKFGYSWLTNGIWLSLAARVLWAEIGVSYSQGNSNLMVGIGIPIGTNLVFWGDKQTAANIIKSYKIHDDERNLAVSAVNENSELPKSQTNKAVLSGSASISYASEGGFIAPGETANVTVSIRNIGKEEAKKISLLVLPNLDFEIANDKVEIGEIEPNDVRVVGFELKAKKGLKTKRSLVEFKTSGVAGEMIKISLNVNVRNPSAFSPMLVGSLKLLEPSGNKIIDSNEEGVVELLILNKGKGEAIGIKAAAILEKSIQGLELGTPTPNEIPLLLPYASAKISIPVKGHRELTDESTIIRVSVVESNGFATERPIELVLKTKYSTLPKIKIESVHLLHDVNNNGVLDKGEEVGVFFRLKNSGDVIARNVEVRLQFGENCFFSNGKGGSNSFILENINPRETKEMEIGMFSNSKASNIKLGISVFLENEISDRKDVQFEFGEKIGYYALNKPVNSTMFNKGGYIEKKPELDNVPVDIEINIPISKKKNPNAVAIVIGINKYKKRGIPEVAYAKRDALLVREYLKKTFGLDEENILPKDNEEDITAGEFKTLIKDRAKDYLSQNGSSDLIVYYSGHGSPRIYDKKAFLIPYDCDPNYPNESNAYSVDELYADIRNLNARNKLVIIDACFTGQTPSGDFLVKEASAIIPEIKISNPLFGEANALVVQSTEGNTVANWYSEKKYSLFTYFFLKGLQGAADKNADKMITGDEIENYVNSEEGMLRMSRRQGRIQKAQVNGNKALVITEVK</sequence>
<feature type="domain" description="DUF4384" evidence="2">
    <location>
        <begin position="79"/>
        <end position="138"/>
    </location>
</feature>
<protein>
    <submittedName>
        <fullName evidence="3">Uncharacterized protein</fullName>
    </submittedName>
</protein>
<dbReference type="Gene3D" id="3.40.50.1460">
    <property type="match status" value="1"/>
</dbReference>
<organism evidence="3 4">
    <name type="scientific">Potamilus streckersoni</name>
    <dbReference type="NCBI Taxonomy" id="2493646"/>
    <lineage>
        <taxon>Eukaryota</taxon>
        <taxon>Metazoa</taxon>
        <taxon>Spiralia</taxon>
        <taxon>Lophotrochozoa</taxon>
        <taxon>Mollusca</taxon>
        <taxon>Bivalvia</taxon>
        <taxon>Autobranchia</taxon>
        <taxon>Heteroconchia</taxon>
        <taxon>Palaeoheterodonta</taxon>
        <taxon>Unionida</taxon>
        <taxon>Unionoidea</taxon>
        <taxon>Unionidae</taxon>
        <taxon>Ambleminae</taxon>
        <taxon>Lampsilini</taxon>
        <taxon>Potamilus</taxon>
    </lineage>
</organism>
<dbReference type="PANTHER" id="PTHR35902:SF3">
    <property type="entry name" value="NPCBM-ASSOCIATED, NEW3 DOMAIN OF ALPHA-GALACTOSIDASE"/>
    <property type="match status" value="1"/>
</dbReference>
<accession>A0AAE0W7D0</accession>
<evidence type="ECO:0000313" key="4">
    <source>
        <dbReference type="Proteomes" id="UP001195483"/>
    </source>
</evidence>